<proteinExistence type="predicted"/>
<organism evidence="2 3">
    <name type="scientific">Anopheles maculatus</name>
    <dbReference type="NCBI Taxonomy" id="74869"/>
    <lineage>
        <taxon>Eukaryota</taxon>
        <taxon>Metazoa</taxon>
        <taxon>Ecdysozoa</taxon>
        <taxon>Arthropoda</taxon>
        <taxon>Hexapoda</taxon>
        <taxon>Insecta</taxon>
        <taxon>Pterygota</taxon>
        <taxon>Neoptera</taxon>
        <taxon>Endopterygota</taxon>
        <taxon>Diptera</taxon>
        <taxon>Nematocera</taxon>
        <taxon>Culicoidea</taxon>
        <taxon>Culicidae</taxon>
        <taxon>Anophelinae</taxon>
        <taxon>Anopheles</taxon>
        <taxon>Anopheles maculatus group</taxon>
    </lineage>
</organism>
<protein>
    <submittedName>
        <fullName evidence="2">Uncharacterized protein</fullName>
    </submittedName>
</protein>
<dbReference type="EnsemblMetazoa" id="AMAM018676-RA">
    <property type="protein sequence ID" value="AMAM018676-PA"/>
    <property type="gene ID" value="AMAM018676"/>
</dbReference>
<evidence type="ECO:0000256" key="1">
    <source>
        <dbReference type="SAM" id="Coils"/>
    </source>
</evidence>
<dbReference type="AlphaFoldDB" id="A0A182T366"/>
<name>A0A182T366_9DIPT</name>
<dbReference type="InterPro" id="IPR016024">
    <property type="entry name" value="ARM-type_fold"/>
</dbReference>
<dbReference type="Proteomes" id="UP000075901">
    <property type="component" value="Unassembled WGS sequence"/>
</dbReference>
<sequence length="428" mass="49031">MKTDIKFMRQQLVSLKEEINETMMKKFGRVIDLDELEETILRQYTFEMRANLDDVKKSYEERARELKKLYANKQEELKKVIQEGTEKLHILTVLQEEYNNLVKALAHQKILLERRNQPPPTYSEDLTKLREIAKIQKEQINTLQREIRTLSMKCKPLKEQINTLQREIRTLSMKCKPLSAESPDVEITIPPPVCGKPPPVADESVYNAVMDSAPPSTRASSPDNFLYNEISSLIDDFLVEQLGSRVLQSDIKRVVNHLAHYLSNIIHNFAPEHASDLLPHIIENFKSFIPEELLITIPPQAIAELIESIFRTFKEGYDIDTKEILGEIVSNSLEMIFPASQNYSHNILVDIMKQVLATLHVADVNHPDTIAFIANGIRHKPGIDPDGVNVELMCEEILLYAQENTVDEIGMDLVRGVIEGILQCVREQ</sequence>
<dbReference type="SUPFAM" id="SSF48371">
    <property type="entry name" value="ARM repeat"/>
    <property type="match status" value="1"/>
</dbReference>
<accession>A0A182T366</accession>
<reference evidence="3" key="1">
    <citation type="submission" date="2013-09" db="EMBL/GenBank/DDBJ databases">
        <title>The Genome Sequence of Anopheles maculatus species B.</title>
        <authorList>
            <consortium name="The Broad Institute Genomics Platform"/>
            <person name="Neafsey D.E."/>
            <person name="Besansky N."/>
            <person name="Howell P."/>
            <person name="Walton C."/>
            <person name="Young S.K."/>
            <person name="Zeng Q."/>
            <person name="Gargeya S."/>
            <person name="Fitzgerald M."/>
            <person name="Haas B."/>
            <person name="Abouelleil A."/>
            <person name="Allen A.W."/>
            <person name="Alvarado L."/>
            <person name="Arachchi H.M."/>
            <person name="Berlin A.M."/>
            <person name="Chapman S.B."/>
            <person name="Gainer-Dewar J."/>
            <person name="Goldberg J."/>
            <person name="Griggs A."/>
            <person name="Gujja S."/>
            <person name="Hansen M."/>
            <person name="Howarth C."/>
            <person name="Imamovic A."/>
            <person name="Ireland A."/>
            <person name="Larimer J."/>
            <person name="McCowan C."/>
            <person name="Murphy C."/>
            <person name="Pearson M."/>
            <person name="Poon T.W."/>
            <person name="Priest M."/>
            <person name="Roberts A."/>
            <person name="Saif S."/>
            <person name="Shea T."/>
            <person name="Sisk P."/>
            <person name="Sykes S."/>
            <person name="Wortman J."/>
            <person name="Nusbaum C."/>
            <person name="Birren B."/>
        </authorList>
    </citation>
    <scope>NUCLEOTIDE SEQUENCE [LARGE SCALE GENOMIC DNA]</scope>
    <source>
        <strain evidence="3">maculatus3</strain>
    </source>
</reference>
<feature type="coiled-coil region" evidence="1">
    <location>
        <begin position="49"/>
        <end position="83"/>
    </location>
</feature>
<evidence type="ECO:0000313" key="2">
    <source>
        <dbReference type="EnsemblMetazoa" id="AMAM018676-PA"/>
    </source>
</evidence>
<keyword evidence="1" id="KW-0175">Coiled coil</keyword>
<keyword evidence="3" id="KW-1185">Reference proteome</keyword>
<evidence type="ECO:0000313" key="3">
    <source>
        <dbReference type="Proteomes" id="UP000075901"/>
    </source>
</evidence>
<reference evidence="2" key="2">
    <citation type="submission" date="2020-05" db="UniProtKB">
        <authorList>
            <consortium name="EnsemblMetazoa"/>
        </authorList>
    </citation>
    <scope>IDENTIFICATION</scope>
    <source>
        <strain evidence="2">maculatus3</strain>
    </source>
</reference>
<dbReference type="VEuPathDB" id="VectorBase:AMAM018676"/>
<feature type="coiled-coil region" evidence="1">
    <location>
        <begin position="126"/>
        <end position="153"/>
    </location>
</feature>